<evidence type="ECO:0000256" key="1">
    <source>
        <dbReference type="SAM" id="SignalP"/>
    </source>
</evidence>
<feature type="chain" id="PRO_5022950815" description="Acyloxyacyl hydrolase" evidence="1">
    <location>
        <begin position="24"/>
        <end position="207"/>
    </location>
</feature>
<name>A0A5B9DPA2_9HYPH</name>
<organism evidence="2 3">
    <name type="scientific">Paradevosia tibetensis</name>
    <dbReference type="NCBI Taxonomy" id="1447062"/>
    <lineage>
        <taxon>Bacteria</taxon>
        <taxon>Pseudomonadati</taxon>
        <taxon>Pseudomonadota</taxon>
        <taxon>Alphaproteobacteria</taxon>
        <taxon>Hyphomicrobiales</taxon>
        <taxon>Devosiaceae</taxon>
        <taxon>Paradevosia</taxon>
    </lineage>
</organism>
<evidence type="ECO:0000313" key="3">
    <source>
        <dbReference type="Proteomes" id="UP000321062"/>
    </source>
</evidence>
<feature type="signal peptide" evidence="1">
    <location>
        <begin position="1"/>
        <end position="23"/>
    </location>
</feature>
<evidence type="ECO:0008006" key="4">
    <source>
        <dbReference type="Google" id="ProtNLM"/>
    </source>
</evidence>
<keyword evidence="1" id="KW-0732">Signal</keyword>
<dbReference type="Proteomes" id="UP000321062">
    <property type="component" value="Chromosome"/>
</dbReference>
<dbReference type="OrthoDB" id="323914at2"/>
<reference evidence="2 3" key="1">
    <citation type="journal article" date="2015" name="Int. J. Syst. Evol. Microbiol.">
        <title>Youhaiella tibetensis gen. nov., sp. nov., isolated from subsurface sediment.</title>
        <authorList>
            <person name="Wang Y.X."/>
            <person name="Huang F.Q."/>
            <person name="Nogi Y."/>
            <person name="Pang S.J."/>
            <person name="Wang P.K."/>
            <person name="Lv J."/>
        </authorList>
    </citation>
    <scope>NUCLEOTIDE SEQUENCE [LARGE SCALE GENOMIC DNA]</scope>
    <source>
        <strain evidence="3">fig4</strain>
    </source>
</reference>
<dbReference type="EMBL" id="CP041690">
    <property type="protein sequence ID" value="QEE20539.1"/>
    <property type="molecule type" value="Genomic_DNA"/>
</dbReference>
<accession>A0A5B9DPA2</accession>
<keyword evidence="3" id="KW-1185">Reference proteome</keyword>
<proteinExistence type="predicted"/>
<gene>
    <name evidence="2" type="ORF">FNA67_10315</name>
</gene>
<protein>
    <recommendedName>
        <fullName evidence="4">Acyloxyacyl hydrolase</fullName>
    </recommendedName>
</protein>
<dbReference type="KEGG" id="yti:FNA67_10315"/>
<sequence>MGFRGWATRAFVALLGVMSLTGAGLGQSVRDTDPTSLQTVFVFGGRYYSEYIENGLNPFKPAYENNYFVGAGYQRFLPGDWHQWRLGLEVGLAARFGDTTSAEMWAGGVARFDGIVLGNVRISPAITLGISAESGPVGVETVHAQEVPGGGDPALLFYMGPEINLSWADNPDLEVFWRIQHRSGAWNTLGNMRDGANATAVGMRWKF</sequence>
<evidence type="ECO:0000313" key="2">
    <source>
        <dbReference type="EMBL" id="QEE20539.1"/>
    </source>
</evidence>
<dbReference type="RefSeq" id="WP_145976724.1">
    <property type="nucleotide sequence ID" value="NZ_BMFM01000001.1"/>
</dbReference>
<dbReference type="AlphaFoldDB" id="A0A5B9DPA2"/>